<feature type="non-terminal residue" evidence="2">
    <location>
        <position position="147"/>
    </location>
</feature>
<dbReference type="Proteomes" id="UP001295444">
    <property type="component" value="Chromosome 09"/>
</dbReference>
<organism evidence="2 3">
    <name type="scientific">Pelobates cultripes</name>
    <name type="common">Western spadefoot toad</name>
    <dbReference type="NCBI Taxonomy" id="61616"/>
    <lineage>
        <taxon>Eukaryota</taxon>
        <taxon>Metazoa</taxon>
        <taxon>Chordata</taxon>
        <taxon>Craniata</taxon>
        <taxon>Vertebrata</taxon>
        <taxon>Euteleostomi</taxon>
        <taxon>Amphibia</taxon>
        <taxon>Batrachia</taxon>
        <taxon>Anura</taxon>
        <taxon>Pelobatoidea</taxon>
        <taxon>Pelobatidae</taxon>
        <taxon>Pelobates</taxon>
    </lineage>
</organism>
<proteinExistence type="predicted"/>
<reference evidence="2" key="1">
    <citation type="submission" date="2022-03" db="EMBL/GenBank/DDBJ databases">
        <authorList>
            <person name="Alioto T."/>
            <person name="Alioto T."/>
            <person name="Gomez Garrido J."/>
        </authorList>
    </citation>
    <scope>NUCLEOTIDE SEQUENCE</scope>
</reference>
<feature type="region of interest" description="Disordered" evidence="1">
    <location>
        <begin position="73"/>
        <end position="99"/>
    </location>
</feature>
<evidence type="ECO:0000313" key="3">
    <source>
        <dbReference type="Proteomes" id="UP001295444"/>
    </source>
</evidence>
<accession>A0AAD1WNZ2</accession>
<evidence type="ECO:0000313" key="2">
    <source>
        <dbReference type="EMBL" id="CAH2315544.1"/>
    </source>
</evidence>
<gene>
    <name evidence="2" type="ORF">PECUL_23A055880</name>
</gene>
<keyword evidence="3" id="KW-1185">Reference proteome</keyword>
<evidence type="ECO:0000256" key="1">
    <source>
        <dbReference type="SAM" id="MobiDB-lite"/>
    </source>
</evidence>
<sequence length="147" mass="16950">MATQQQTTAMDTNTKPATWPLEAFDQHCKSFWMILCNQGLTRRQAVKAVAPWIRPVTRRSYYGPLPRIPKTTAQQCRYQRPTRREGEPHGTGADTRSHNHRRWSVRLAQETCTSHDTRTWDWHGIPPHSTAPATNSGIIWRSTPQFS</sequence>
<name>A0AAD1WNZ2_PELCU</name>
<dbReference type="AlphaFoldDB" id="A0AAD1WNZ2"/>
<dbReference type="EMBL" id="OW240920">
    <property type="protein sequence ID" value="CAH2315544.1"/>
    <property type="molecule type" value="Genomic_DNA"/>
</dbReference>
<protein>
    <submittedName>
        <fullName evidence="2">Uncharacterized protein</fullName>
    </submittedName>
</protein>